<feature type="domain" description="Peptidase S54 rhomboid" evidence="10">
    <location>
        <begin position="118"/>
        <end position="179"/>
    </location>
</feature>
<proteinExistence type="inferred from homology"/>
<dbReference type="EMBL" id="CP111026">
    <property type="protein sequence ID" value="WAR27732.1"/>
    <property type="molecule type" value="Genomic_DNA"/>
</dbReference>
<keyword evidence="6 9" id="KW-1133">Transmembrane helix</keyword>
<reference evidence="11" key="1">
    <citation type="submission" date="2022-11" db="EMBL/GenBank/DDBJ databases">
        <title>Centuries of genome instability and evolution in soft-shell clam transmissible cancer (bioRxiv).</title>
        <authorList>
            <person name="Hart S.F.M."/>
            <person name="Yonemitsu M.A."/>
            <person name="Giersch R.M."/>
            <person name="Beal B.F."/>
            <person name="Arriagada G."/>
            <person name="Davis B.W."/>
            <person name="Ostrander E.A."/>
            <person name="Goff S.P."/>
            <person name="Metzger M.J."/>
        </authorList>
    </citation>
    <scope>NUCLEOTIDE SEQUENCE</scope>
    <source>
        <strain evidence="11">MELC-2E11</strain>
        <tissue evidence="11">Siphon/mantle</tissue>
    </source>
</reference>
<evidence type="ECO:0000256" key="2">
    <source>
        <dbReference type="ARBA" id="ARBA00009045"/>
    </source>
</evidence>
<dbReference type="Pfam" id="PF01694">
    <property type="entry name" value="Rhomboid"/>
    <property type="match status" value="1"/>
</dbReference>
<comment type="subcellular location">
    <subcellularLocation>
        <location evidence="1">Membrane</location>
        <topology evidence="1">Multi-pass membrane protein</topology>
    </subcellularLocation>
</comment>
<keyword evidence="12" id="KW-1185">Reference proteome</keyword>
<comment type="similarity">
    <text evidence="2">Belongs to the peptidase S54 family.</text>
</comment>
<keyword evidence="5" id="KW-0378">Hydrolase</keyword>
<organism evidence="11 12">
    <name type="scientific">Mya arenaria</name>
    <name type="common">Soft-shell clam</name>
    <dbReference type="NCBI Taxonomy" id="6604"/>
    <lineage>
        <taxon>Eukaryota</taxon>
        <taxon>Metazoa</taxon>
        <taxon>Spiralia</taxon>
        <taxon>Lophotrochozoa</taxon>
        <taxon>Mollusca</taxon>
        <taxon>Bivalvia</taxon>
        <taxon>Autobranchia</taxon>
        <taxon>Heteroconchia</taxon>
        <taxon>Euheterodonta</taxon>
        <taxon>Imparidentia</taxon>
        <taxon>Neoheterodontei</taxon>
        <taxon>Myida</taxon>
        <taxon>Myoidea</taxon>
        <taxon>Myidae</taxon>
        <taxon>Mya</taxon>
    </lineage>
</organism>
<dbReference type="PANTHER" id="PTHR43066">
    <property type="entry name" value="RHOMBOID-RELATED PROTEIN"/>
    <property type="match status" value="1"/>
</dbReference>
<protein>
    <submittedName>
        <fullName evidence="11">RHBL4-like protein</fullName>
    </submittedName>
</protein>
<dbReference type="InterPro" id="IPR022764">
    <property type="entry name" value="Peptidase_S54_rhomboid_dom"/>
</dbReference>
<feature type="region of interest" description="Disordered" evidence="8">
    <location>
        <begin position="197"/>
        <end position="261"/>
    </location>
</feature>
<feature type="compositionally biased region" description="Polar residues" evidence="8">
    <location>
        <begin position="197"/>
        <end position="208"/>
    </location>
</feature>
<evidence type="ECO:0000256" key="1">
    <source>
        <dbReference type="ARBA" id="ARBA00004141"/>
    </source>
</evidence>
<evidence type="ECO:0000256" key="8">
    <source>
        <dbReference type="SAM" id="MobiDB-lite"/>
    </source>
</evidence>
<dbReference type="SUPFAM" id="SSF144091">
    <property type="entry name" value="Rhomboid-like"/>
    <property type="match status" value="2"/>
</dbReference>
<dbReference type="InterPro" id="IPR035952">
    <property type="entry name" value="Rhomboid-like_sf"/>
</dbReference>
<dbReference type="PANTHER" id="PTHR43066:SF1">
    <property type="entry name" value="RHOMBOID PROTEIN 2"/>
    <property type="match status" value="1"/>
</dbReference>
<name>A0ABY7G338_MYAAR</name>
<feature type="compositionally biased region" description="Basic and acidic residues" evidence="8">
    <location>
        <begin position="251"/>
        <end position="261"/>
    </location>
</feature>
<evidence type="ECO:0000256" key="9">
    <source>
        <dbReference type="SAM" id="Phobius"/>
    </source>
</evidence>
<gene>
    <name evidence="11" type="ORF">MAR_013436</name>
</gene>
<evidence type="ECO:0000256" key="3">
    <source>
        <dbReference type="ARBA" id="ARBA00022670"/>
    </source>
</evidence>
<keyword evidence="4 9" id="KW-0812">Transmembrane</keyword>
<evidence type="ECO:0000259" key="10">
    <source>
        <dbReference type="Pfam" id="PF01694"/>
    </source>
</evidence>
<feature type="transmembrane region" description="Helical" evidence="9">
    <location>
        <begin position="29"/>
        <end position="48"/>
    </location>
</feature>
<dbReference type="Proteomes" id="UP001164746">
    <property type="component" value="Chromosome 15"/>
</dbReference>
<feature type="transmembrane region" description="Helical" evidence="9">
    <location>
        <begin position="158"/>
        <end position="179"/>
    </location>
</feature>
<accession>A0ABY7G338</accession>
<keyword evidence="7 9" id="KW-0472">Membrane</keyword>
<evidence type="ECO:0000256" key="4">
    <source>
        <dbReference type="ARBA" id="ARBA00022692"/>
    </source>
</evidence>
<evidence type="ECO:0000256" key="6">
    <source>
        <dbReference type="ARBA" id="ARBA00022989"/>
    </source>
</evidence>
<keyword evidence="3" id="KW-0645">Protease</keyword>
<evidence type="ECO:0000313" key="11">
    <source>
        <dbReference type="EMBL" id="WAR27732.1"/>
    </source>
</evidence>
<evidence type="ECO:0000256" key="7">
    <source>
        <dbReference type="ARBA" id="ARBA00023136"/>
    </source>
</evidence>
<evidence type="ECO:0000256" key="5">
    <source>
        <dbReference type="ARBA" id="ARBA00022801"/>
    </source>
</evidence>
<evidence type="ECO:0000313" key="12">
    <source>
        <dbReference type="Proteomes" id="UP001164746"/>
    </source>
</evidence>
<sequence>MFRGGRRRGQNFGILLLGMQMMNFGFDKIPPVTLISIIGQVAIFLGFGDLDRWFGSVRDVCISTHLVVSQRQWSRLLLGTLVHASDMHLQHAGEEVPESLLCLHVGCVHISIQRPVSVIFALKVLTVHYSPRGLHYALGFIPVPSRYIYWLELGLIQIIYPNASFTGHLAGILVGVLYIKGPLKMIMDGFMSPEPSYTYTQGTTNRQPTGRGYTTGRGSERMYEDYTGGLSEEEQIRRATRQSQQENFRPNGEERLYPDLDDLRRRRADRYT</sequence>